<sequence length="197" mass="22627">MKKLERDFYNRHTLEVSKDLLGKYIVRRIDDEEVLCKITEVEAYIGRIDKACHAYGNRLTERTKVMFGLPGYAYVYLIYGMYYCLNVVTEGEGEPSAVLIRGVEPVSNIGKMSLLRYGKAYDELSKYQIKNFSNGPGKLCKALGITKSENGLDLLGDDLYICDSREIIDLELDVKVGKRINIDYAEEAVDFLWRFYL</sequence>
<keyword evidence="4 5" id="KW-0234">DNA repair</keyword>
<protein>
    <recommendedName>
        <fullName evidence="5">Putative 3-methyladenine DNA glycosylase</fullName>
        <ecNumber evidence="5">3.2.2.-</ecNumber>
    </recommendedName>
</protein>
<evidence type="ECO:0000256" key="2">
    <source>
        <dbReference type="ARBA" id="ARBA00022763"/>
    </source>
</evidence>
<proteinExistence type="inferred from homology"/>
<organism evidence="6 7">
    <name type="scientific">Natranaerovirga pectinivora</name>
    <dbReference type="NCBI Taxonomy" id="682400"/>
    <lineage>
        <taxon>Bacteria</taxon>
        <taxon>Bacillati</taxon>
        <taxon>Bacillota</taxon>
        <taxon>Clostridia</taxon>
        <taxon>Lachnospirales</taxon>
        <taxon>Natranaerovirgaceae</taxon>
        <taxon>Natranaerovirga</taxon>
    </lineage>
</organism>
<evidence type="ECO:0000256" key="4">
    <source>
        <dbReference type="ARBA" id="ARBA00023204"/>
    </source>
</evidence>
<name>A0A4R3MN56_9FIRM</name>
<dbReference type="Pfam" id="PF02245">
    <property type="entry name" value="Pur_DNA_glyco"/>
    <property type="match status" value="1"/>
</dbReference>
<accession>A0A4R3MN56</accession>
<dbReference type="GO" id="GO:0003677">
    <property type="term" value="F:DNA binding"/>
    <property type="evidence" value="ECO:0007669"/>
    <property type="project" value="InterPro"/>
</dbReference>
<dbReference type="FunFam" id="3.10.300.10:FF:000001">
    <property type="entry name" value="Putative 3-methyladenine DNA glycosylase"/>
    <property type="match status" value="1"/>
</dbReference>
<dbReference type="SUPFAM" id="SSF50486">
    <property type="entry name" value="FMT C-terminal domain-like"/>
    <property type="match status" value="1"/>
</dbReference>
<dbReference type="RefSeq" id="WP_132252237.1">
    <property type="nucleotide sequence ID" value="NZ_SMAL01000005.1"/>
</dbReference>
<comment type="similarity">
    <text evidence="1 5">Belongs to the DNA glycosylase MPG family.</text>
</comment>
<keyword evidence="2 5" id="KW-0227">DNA damage</keyword>
<dbReference type="InterPro" id="IPR011034">
    <property type="entry name" value="Formyl_transferase-like_C_sf"/>
</dbReference>
<dbReference type="CDD" id="cd00540">
    <property type="entry name" value="AAG"/>
    <property type="match status" value="1"/>
</dbReference>
<dbReference type="GO" id="GO:0003905">
    <property type="term" value="F:alkylbase DNA N-glycosylase activity"/>
    <property type="evidence" value="ECO:0007669"/>
    <property type="project" value="InterPro"/>
</dbReference>
<evidence type="ECO:0000256" key="3">
    <source>
        <dbReference type="ARBA" id="ARBA00022801"/>
    </source>
</evidence>
<dbReference type="Proteomes" id="UP000294902">
    <property type="component" value="Unassembled WGS sequence"/>
</dbReference>
<dbReference type="OrthoDB" id="9794313at2"/>
<dbReference type="GO" id="GO:0006284">
    <property type="term" value="P:base-excision repair"/>
    <property type="evidence" value="ECO:0007669"/>
    <property type="project" value="InterPro"/>
</dbReference>
<dbReference type="InterPro" id="IPR036995">
    <property type="entry name" value="MPG_sf"/>
</dbReference>
<comment type="caution">
    <text evidence="6">The sequence shown here is derived from an EMBL/GenBank/DDBJ whole genome shotgun (WGS) entry which is preliminary data.</text>
</comment>
<dbReference type="AlphaFoldDB" id="A0A4R3MN56"/>
<dbReference type="NCBIfam" id="NF002001">
    <property type="entry name" value="PRK00802.1-1"/>
    <property type="match status" value="1"/>
</dbReference>
<evidence type="ECO:0000313" key="6">
    <source>
        <dbReference type="EMBL" id="TCT14622.1"/>
    </source>
</evidence>
<dbReference type="InterPro" id="IPR003180">
    <property type="entry name" value="MPG"/>
</dbReference>
<dbReference type="PANTHER" id="PTHR10429">
    <property type="entry name" value="DNA-3-METHYLADENINE GLYCOSYLASE"/>
    <property type="match status" value="1"/>
</dbReference>
<dbReference type="HAMAP" id="MF_00527">
    <property type="entry name" value="3MGH"/>
    <property type="match status" value="1"/>
</dbReference>
<dbReference type="NCBIfam" id="TIGR00567">
    <property type="entry name" value="3mg"/>
    <property type="match status" value="1"/>
</dbReference>
<dbReference type="PANTHER" id="PTHR10429:SF0">
    <property type="entry name" value="DNA-3-METHYLADENINE GLYCOSYLASE"/>
    <property type="match status" value="1"/>
</dbReference>
<dbReference type="EC" id="3.2.2.-" evidence="5"/>
<dbReference type="EMBL" id="SMAL01000005">
    <property type="protein sequence ID" value="TCT14622.1"/>
    <property type="molecule type" value="Genomic_DNA"/>
</dbReference>
<gene>
    <name evidence="6" type="ORF">EDC18_105103</name>
</gene>
<keyword evidence="7" id="KW-1185">Reference proteome</keyword>
<evidence type="ECO:0000313" key="7">
    <source>
        <dbReference type="Proteomes" id="UP000294902"/>
    </source>
</evidence>
<reference evidence="6 7" key="1">
    <citation type="submission" date="2019-03" db="EMBL/GenBank/DDBJ databases">
        <title>Genomic Encyclopedia of Type Strains, Phase IV (KMG-IV): sequencing the most valuable type-strain genomes for metagenomic binning, comparative biology and taxonomic classification.</title>
        <authorList>
            <person name="Goeker M."/>
        </authorList>
    </citation>
    <scope>NUCLEOTIDE SEQUENCE [LARGE SCALE GENOMIC DNA]</scope>
    <source>
        <strain evidence="6 7">DSM 24629</strain>
    </source>
</reference>
<dbReference type="Gene3D" id="3.10.300.10">
    <property type="entry name" value="Methylpurine-DNA glycosylase (MPG)"/>
    <property type="match status" value="1"/>
</dbReference>
<keyword evidence="3 5" id="KW-0378">Hydrolase</keyword>
<evidence type="ECO:0000256" key="5">
    <source>
        <dbReference type="HAMAP-Rule" id="MF_00527"/>
    </source>
</evidence>
<evidence type="ECO:0000256" key="1">
    <source>
        <dbReference type="ARBA" id="ARBA00009232"/>
    </source>
</evidence>